<proteinExistence type="predicted"/>
<evidence type="ECO:0000256" key="2">
    <source>
        <dbReference type="SAM" id="MobiDB-lite"/>
    </source>
</evidence>
<dbReference type="Proteomes" id="UP000736335">
    <property type="component" value="Unassembled WGS sequence"/>
</dbReference>
<feature type="coiled-coil region" evidence="1">
    <location>
        <begin position="465"/>
        <end position="492"/>
    </location>
</feature>
<feature type="compositionally biased region" description="Low complexity" evidence="2">
    <location>
        <begin position="101"/>
        <end position="118"/>
    </location>
</feature>
<feature type="region of interest" description="Disordered" evidence="2">
    <location>
        <begin position="327"/>
        <end position="381"/>
    </location>
</feature>
<keyword evidence="1" id="KW-0175">Coiled coil</keyword>
<dbReference type="EMBL" id="WIUZ02000001">
    <property type="protein sequence ID" value="KAF9792542.1"/>
    <property type="molecule type" value="Genomic_DNA"/>
</dbReference>
<feature type="compositionally biased region" description="Basic and acidic residues" evidence="2">
    <location>
        <begin position="346"/>
        <end position="359"/>
    </location>
</feature>
<feature type="compositionally biased region" description="Pro residues" evidence="2">
    <location>
        <begin position="363"/>
        <end position="378"/>
    </location>
</feature>
<evidence type="ECO:0000313" key="4">
    <source>
        <dbReference type="Proteomes" id="UP000736335"/>
    </source>
</evidence>
<keyword evidence="4" id="KW-1185">Reference proteome</keyword>
<dbReference type="CDD" id="cd22265">
    <property type="entry name" value="UDM1_RNF168"/>
    <property type="match status" value="1"/>
</dbReference>
<sequence>MDRIEKVIYVDTPQSQSAVQNMFASYGQIRGLYRWKSDRDKIHYFVEFTQTESVNRARGSKSNAPDTHVHALAYIPQLIDRFCALAGVAGDPVPDLKRSRSSSPRRPSTSQTRRASPSRSRDTSPSRPITSCSAFGDPGFSLRVPGSSKRSQSRGRHHPADSEARPGTSELSPISITLSDPSLAASSVSEPISRTGRQILSLTICDQAIKLNLEGMEDDPSGIISLLEFSTCERDKWIIAAAHYRRSGNPTAAIKVLTSMMKVFRKLGVSDEDLKPAFLMISACHGDEAKRTKDPLGLNTPESTRHYQLSLSWLQKVYGISVSLQNQGSTDASDLTKSTSPVENRSPFKVDSSRSRNEELALPPRPSFLPGPRVPLPTSPRSSYVDRIRTLEHQVGILRERNARSEKSVAESEALKRKYEQEVSHERYKRRRVQTGLDEITAELKAARRIEKYASDLAKRETELRRKAEIREKELMRRIEALEKEKKRASDGGKAELFEDLANMFQKAAHAQGEGGGGSGGSLSLDSGGENSNFGGPPPPDHGTASARF</sequence>
<feature type="region of interest" description="Disordered" evidence="2">
    <location>
        <begin position="508"/>
        <end position="549"/>
    </location>
</feature>
<reference evidence="3" key="1">
    <citation type="journal article" date="2020" name="Nat. Commun.">
        <title>Large-scale genome sequencing of mycorrhizal fungi provides insights into the early evolution of symbiotic traits.</title>
        <authorList>
            <person name="Miyauchi S."/>
            <person name="Kiss E."/>
            <person name="Kuo A."/>
            <person name="Drula E."/>
            <person name="Kohler A."/>
            <person name="Sanchez-Garcia M."/>
            <person name="Morin E."/>
            <person name="Andreopoulos B."/>
            <person name="Barry K.W."/>
            <person name="Bonito G."/>
            <person name="Buee M."/>
            <person name="Carver A."/>
            <person name="Chen C."/>
            <person name="Cichocki N."/>
            <person name="Clum A."/>
            <person name="Culley D."/>
            <person name="Crous P.W."/>
            <person name="Fauchery L."/>
            <person name="Girlanda M."/>
            <person name="Hayes R.D."/>
            <person name="Keri Z."/>
            <person name="LaButti K."/>
            <person name="Lipzen A."/>
            <person name="Lombard V."/>
            <person name="Magnuson J."/>
            <person name="Maillard F."/>
            <person name="Murat C."/>
            <person name="Nolan M."/>
            <person name="Ohm R.A."/>
            <person name="Pangilinan J."/>
            <person name="Pereira M.F."/>
            <person name="Perotto S."/>
            <person name="Peter M."/>
            <person name="Pfister S."/>
            <person name="Riley R."/>
            <person name="Sitrit Y."/>
            <person name="Stielow J.B."/>
            <person name="Szollosi G."/>
            <person name="Zifcakova L."/>
            <person name="Stursova M."/>
            <person name="Spatafora J.W."/>
            <person name="Tedersoo L."/>
            <person name="Vaario L.M."/>
            <person name="Yamada A."/>
            <person name="Yan M."/>
            <person name="Wang P."/>
            <person name="Xu J."/>
            <person name="Bruns T."/>
            <person name="Baldrian P."/>
            <person name="Vilgalys R."/>
            <person name="Dunand C."/>
            <person name="Henrissat B."/>
            <person name="Grigoriev I.V."/>
            <person name="Hibbett D."/>
            <person name="Nagy L.G."/>
            <person name="Martin F.M."/>
        </authorList>
    </citation>
    <scope>NUCLEOTIDE SEQUENCE</scope>
    <source>
        <strain evidence="3">UH-Tt-Lm1</strain>
    </source>
</reference>
<dbReference type="AlphaFoldDB" id="A0A9P6LCA7"/>
<reference evidence="3" key="2">
    <citation type="submission" date="2020-11" db="EMBL/GenBank/DDBJ databases">
        <authorList>
            <consortium name="DOE Joint Genome Institute"/>
            <person name="Kuo A."/>
            <person name="Miyauchi S."/>
            <person name="Kiss E."/>
            <person name="Drula E."/>
            <person name="Kohler A."/>
            <person name="Sanchez-Garcia M."/>
            <person name="Andreopoulos B."/>
            <person name="Barry K.W."/>
            <person name="Bonito G."/>
            <person name="Buee M."/>
            <person name="Carver A."/>
            <person name="Chen C."/>
            <person name="Cichocki N."/>
            <person name="Clum A."/>
            <person name="Culley D."/>
            <person name="Crous P.W."/>
            <person name="Fauchery L."/>
            <person name="Girlanda M."/>
            <person name="Hayes R."/>
            <person name="Keri Z."/>
            <person name="Labutti K."/>
            <person name="Lipzen A."/>
            <person name="Lombard V."/>
            <person name="Magnuson J."/>
            <person name="Maillard F."/>
            <person name="Morin E."/>
            <person name="Murat C."/>
            <person name="Nolan M."/>
            <person name="Ohm R."/>
            <person name="Pangilinan J."/>
            <person name="Pereira M."/>
            <person name="Perotto S."/>
            <person name="Peter M."/>
            <person name="Riley R."/>
            <person name="Sitrit Y."/>
            <person name="Stielow B."/>
            <person name="Szollosi G."/>
            <person name="Zifcakova L."/>
            <person name="Stursova M."/>
            <person name="Spatafora J.W."/>
            <person name="Tedersoo L."/>
            <person name="Vaario L.-M."/>
            <person name="Yamada A."/>
            <person name="Yan M."/>
            <person name="Wang P."/>
            <person name="Xu J."/>
            <person name="Bruns T."/>
            <person name="Baldrian P."/>
            <person name="Vilgalys R."/>
            <person name="Henrissat B."/>
            <person name="Grigoriev I.V."/>
            <person name="Hibbett D."/>
            <person name="Nagy L.G."/>
            <person name="Martin F.M."/>
        </authorList>
    </citation>
    <scope>NUCLEOTIDE SEQUENCE</scope>
    <source>
        <strain evidence="3">UH-Tt-Lm1</strain>
    </source>
</reference>
<feature type="compositionally biased region" description="Polar residues" evidence="2">
    <location>
        <begin position="327"/>
        <end position="343"/>
    </location>
</feature>
<comment type="caution">
    <text evidence="3">The sequence shown here is derived from an EMBL/GenBank/DDBJ whole genome shotgun (WGS) entry which is preliminary data.</text>
</comment>
<evidence type="ECO:0000256" key="1">
    <source>
        <dbReference type="SAM" id="Coils"/>
    </source>
</evidence>
<name>A0A9P6LCA7_9AGAM</name>
<evidence type="ECO:0000313" key="3">
    <source>
        <dbReference type="EMBL" id="KAF9792542.1"/>
    </source>
</evidence>
<gene>
    <name evidence="3" type="ORF">BJ322DRAFT_54076</name>
</gene>
<protein>
    <submittedName>
        <fullName evidence="3">Uncharacterized protein</fullName>
    </submittedName>
</protein>
<accession>A0A9P6LCA7</accession>
<feature type="compositionally biased region" description="Low complexity" evidence="2">
    <location>
        <begin position="522"/>
        <end position="533"/>
    </location>
</feature>
<organism evidence="3 4">
    <name type="scientific">Thelephora terrestris</name>
    <dbReference type="NCBI Taxonomy" id="56493"/>
    <lineage>
        <taxon>Eukaryota</taxon>
        <taxon>Fungi</taxon>
        <taxon>Dikarya</taxon>
        <taxon>Basidiomycota</taxon>
        <taxon>Agaricomycotina</taxon>
        <taxon>Agaricomycetes</taxon>
        <taxon>Thelephorales</taxon>
        <taxon>Thelephoraceae</taxon>
        <taxon>Thelephora</taxon>
    </lineage>
</organism>
<dbReference type="OrthoDB" id="2670565at2759"/>
<feature type="region of interest" description="Disordered" evidence="2">
    <location>
        <begin position="93"/>
        <end position="175"/>
    </location>
</feature>